<keyword evidence="3" id="KW-0680">Restriction system</keyword>
<evidence type="ECO:0000259" key="4">
    <source>
        <dbReference type="Pfam" id="PF02384"/>
    </source>
</evidence>
<accession>A0ABX6IK88</accession>
<dbReference type="Gene3D" id="3.40.50.150">
    <property type="entry name" value="Vaccinia Virus protein VP39"/>
    <property type="match status" value="1"/>
</dbReference>
<reference evidence="5" key="1">
    <citation type="journal article" date="2021" name="Nat. Microbiol.">
        <title>Cocultivation of an ultrasmall environmental parasitic bacterium with lytic ability against bacteria associated with wastewater foams.</title>
        <authorList>
            <person name="Batinovic S."/>
            <person name="Rose J.J.A."/>
            <person name="Ratcliffe J."/>
            <person name="Seviour R.J."/>
            <person name="Petrovski S."/>
        </authorList>
    </citation>
    <scope>NUCLEOTIDE SEQUENCE</scope>
    <source>
        <strain evidence="5">CON9</strain>
    </source>
</reference>
<keyword evidence="2" id="KW-0808">Transferase</keyword>
<keyword evidence="6" id="KW-1185">Reference proteome</keyword>
<dbReference type="GO" id="GO:0032259">
    <property type="term" value="P:methylation"/>
    <property type="evidence" value="ECO:0007669"/>
    <property type="project" value="UniProtKB-KW"/>
</dbReference>
<dbReference type="RefSeq" id="WP_213243925.1">
    <property type="nucleotide sequence ID" value="NZ_CP045806.1"/>
</dbReference>
<dbReference type="EMBL" id="CP045809">
    <property type="protein sequence ID" value="QHN35774.1"/>
    <property type="molecule type" value="Genomic_DNA"/>
</dbReference>
<dbReference type="InterPro" id="IPR050953">
    <property type="entry name" value="N4_N6_ade-DNA_methylase"/>
</dbReference>
<dbReference type="PANTHER" id="PTHR33841:SF4">
    <property type="entry name" value="RESTRICTION MODIFICATION SYSTEM DNA SPECIFICITY DOMAIN"/>
    <property type="match status" value="1"/>
</dbReference>
<dbReference type="PANTHER" id="PTHR33841">
    <property type="entry name" value="DNA METHYLTRANSFERASE YEEA-RELATED"/>
    <property type="match status" value="1"/>
</dbReference>
<evidence type="ECO:0000313" key="6">
    <source>
        <dbReference type="Proteomes" id="UP001059836"/>
    </source>
</evidence>
<dbReference type="SUPFAM" id="SSF53335">
    <property type="entry name" value="S-adenosyl-L-methionine-dependent methyltransferases"/>
    <property type="match status" value="1"/>
</dbReference>
<proteinExistence type="predicted"/>
<dbReference type="PRINTS" id="PR00507">
    <property type="entry name" value="N12N6MTFRASE"/>
</dbReference>
<protein>
    <submittedName>
        <fullName evidence="5">N-6 DNA methylase</fullName>
    </submittedName>
</protein>
<evidence type="ECO:0000313" key="5">
    <source>
        <dbReference type="EMBL" id="QHN35774.1"/>
    </source>
</evidence>
<sequence length="1026" mass="113465">MPSEVIEGIVSRLASRKPVRPEAEIQADIYSLLTLAPLGLDESDARKMESPVADGTRRRIDVEAGHVVIEVKKDLRVGNLAEYESQLAGYVQQRTTELASRYVGILTDGTTWRLYHLLDGELAYVSDLALTPQRPDAERLLVWLESVMATREQIKPTPAEIEERLGADSPGHHLDHASLAALYEANKDHPEVKLKRELWAKLLRTAFGKQFTDDPDLFINHTLLVVTAELIAHAAIGWDISPHGPLSPVQLISGSEFQASQIHGVIEADFFDWVTQVEGGGTFVSELGRRLSRFNWNEVEHDVLKILYESVIPTQERERLGEYYTPDWLADRVVHETVTDPLNMRVADPSCGSGTFLFHAIRRYLDAAEAGGAPPNKALDHVTAQVVGMDVHPVAVTLARVTYLLAIGLDRIQHPDRGPLTIPVYLGDSMQWEQRRDLIDGGELVTVATEGDELVEGGGVLFGDDLVFPRSVLADAGRFDRLVTEMADRALDVRVFKNGKLMRTDVELIDPVLKNFGVTEDEGKVLTTTFSTMRALHRTGRNHIWGYYVRNLIRPLWLSEPANRVDVMVGNPPWLRYSKMTANMQERYKNLAKPRNLLTGGLGASSRDLSTLFVVRAVELYLRAGGRFAFVMPHGILTRKPHTGFRTGEWETRTSEPLAVRFAESWDLANATTGFPMVSCVVFGDRSAIPAPLPSETVCWTGRLPRADVPWAEASAKITTAPGRIVAHAAGAEVPTSPYKNLFRQGAVLAPRVCLFVTETSAGPLGAGAGRVAVVSHRSTLEKEPWKSLPSLQARVESRFVRPVYLGETILPFRSVRPRKAVLPVMDELMSAEEIEQSPGLLSWWEPAEAAWEKDKPSQDRSRLLDRIDYHGQLSAQFPLAHRRVVYTKAGNTLAATVIEDPRAVIDTSLYWSSVASEAEANYLCAVLNSAELLARVKPLQTLGLFGARHFDKYVFLVPFPKFDPTSELHQRIAALGVDAAEVAAAVDVTGARTFQAARKLVAAGIAEQGVSAEINETIRRLLGDD</sequence>
<evidence type="ECO:0000256" key="1">
    <source>
        <dbReference type="ARBA" id="ARBA00022603"/>
    </source>
</evidence>
<dbReference type="Proteomes" id="UP001059836">
    <property type="component" value="Chromosome"/>
</dbReference>
<dbReference type="InterPro" id="IPR002052">
    <property type="entry name" value="DNA_methylase_N6_adenine_CS"/>
</dbReference>
<evidence type="ECO:0000256" key="2">
    <source>
        <dbReference type="ARBA" id="ARBA00022679"/>
    </source>
</evidence>
<dbReference type="InterPro" id="IPR003356">
    <property type="entry name" value="DNA_methylase_A-5"/>
</dbReference>
<feature type="domain" description="DNA methylase adenine-specific" evidence="4">
    <location>
        <begin position="301"/>
        <end position="405"/>
    </location>
</feature>
<evidence type="ECO:0000256" key="3">
    <source>
        <dbReference type="ARBA" id="ARBA00022747"/>
    </source>
</evidence>
<keyword evidence="1 5" id="KW-0489">Methyltransferase</keyword>
<name>A0ABX6IK88_9ACTN</name>
<organism evidence="5 6">
    <name type="scientific">Gordonia pseudamarae</name>
    <dbReference type="NCBI Taxonomy" id="2831662"/>
    <lineage>
        <taxon>Bacteria</taxon>
        <taxon>Bacillati</taxon>
        <taxon>Actinomycetota</taxon>
        <taxon>Actinomycetes</taxon>
        <taxon>Mycobacteriales</taxon>
        <taxon>Gordoniaceae</taxon>
        <taxon>Gordonia</taxon>
    </lineage>
</organism>
<gene>
    <name evidence="5" type="ORF">GII31_13745</name>
</gene>
<dbReference type="PROSITE" id="PS00092">
    <property type="entry name" value="N6_MTASE"/>
    <property type="match status" value="1"/>
</dbReference>
<dbReference type="InterPro" id="IPR029063">
    <property type="entry name" value="SAM-dependent_MTases_sf"/>
</dbReference>
<dbReference type="Pfam" id="PF02384">
    <property type="entry name" value="N6_Mtase"/>
    <property type="match status" value="1"/>
</dbReference>
<dbReference type="GO" id="GO:0008168">
    <property type="term" value="F:methyltransferase activity"/>
    <property type="evidence" value="ECO:0007669"/>
    <property type="project" value="UniProtKB-KW"/>
</dbReference>